<reference evidence="3 4" key="1">
    <citation type="journal article" date="2019" name="Sci. Rep.">
        <title>Orb-weaving spider Araneus ventricosus genome elucidates the spidroin gene catalogue.</title>
        <authorList>
            <person name="Kono N."/>
            <person name="Nakamura H."/>
            <person name="Ohtoshi R."/>
            <person name="Moran D.A.P."/>
            <person name="Shinohara A."/>
            <person name="Yoshida Y."/>
            <person name="Fujiwara M."/>
            <person name="Mori M."/>
            <person name="Tomita M."/>
            <person name="Arakawa K."/>
        </authorList>
    </citation>
    <scope>NUCLEOTIDE SEQUENCE [LARGE SCALE GENOMIC DNA]</scope>
</reference>
<dbReference type="Pfam" id="PF01607">
    <property type="entry name" value="CBM_14"/>
    <property type="match status" value="1"/>
</dbReference>
<evidence type="ECO:0000259" key="2">
    <source>
        <dbReference type="PROSITE" id="PS50940"/>
    </source>
</evidence>
<proteinExistence type="predicted"/>
<feature type="domain" description="Chitin-binding type-2" evidence="2">
    <location>
        <begin position="42"/>
        <end position="109"/>
    </location>
</feature>
<dbReference type="Gene3D" id="2.170.140.10">
    <property type="entry name" value="Chitin binding domain"/>
    <property type="match status" value="1"/>
</dbReference>
<evidence type="ECO:0000256" key="1">
    <source>
        <dbReference type="SAM" id="SignalP"/>
    </source>
</evidence>
<accession>A0A4Y2B6P3</accession>
<keyword evidence="4" id="KW-1185">Reference proteome</keyword>
<gene>
    <name evidence="3" type="ORF">AVEN_81308_1</name>
</gene>
<dbReference type="PANTHER" id="PTHR22933:SF43">
    <property type="entry name" value="LP10131P"/>
    <property type="match status" value="1"/>
</dbReference>
<dbReference type="GO" id="GO:0005576">
    <property type="term" value="C:extracellular region"/>
    <property type="evidence" value="ECO:0007669"/>
    <property type="project" value="InterPro"/>
</dbReference>
<comment type="caution">
    <text evidence="3">The sequence shown here is derived from an EMBL/GenBank/DDBJ whole genome shotgun (WGS) entry which is preliminary data.</text>
</comment>
<keyword evidence="1" id="KW-0732">Signal</keyword>
<dbReference type="InterPro" id="IPR036508">
    <property type="entry name" value="Chitin-bd_dom_sf"/>
</dbReference>
<dbReference type="SUPFAM" id="SSF57625">
    <property type="entry name" value="Invertebrate chitin-binding proteins"/>
    <property type="match status" value="1"/>
</dbReference>
<dbReference type="PANTHER" id="PTHR22933">
    <property type="entry name" value="FI18007P1-RELATED"/>
    <property type="match status" value="1"/>
</dbReference>
<feature type="signal peptide" evidence="1">
    <location>
        <begin position="1"/>
        <end position="17"/>
    </location>
</feature>
<evidence type="ECO:0000313" key="3">
    <source>
        <dbReference type="EMBL" id="GBL87678.1"/>
    </source>
</evidence>
<protein>
    <recommendedName>
        <fullName evidence="2">Chitin-binding type-2 domain-containing protein</fullName>
    </recommendedName>
</protein>
<dbReference type="GO" id="GO:0008061">
    <property type="term" value="F:chitin binding"/>
    <property type="evidence" value="ECO:0007669"/>
    <property type="project" value="InterPro"/>
</dbReference>
<dbReference type="SMART" id="SM00494">
    <property type="entry name" value="ChtBD2"/>
    <property type="match status" value="1"/>
</dbReference>
<dbReference type="OrthoDB" id="6407151at2759"/>
<dbReference type="AlphaFoldDB" id="A0A4Y2B6P3"/>
<sequence>MKAVILCALVFLAVAAAKPRNKRAAFELPDGAELLVGSVRTSFACPQGAEGYYADVENKCQIFHVCHTVQQEDGNSETQQFSFLCGNQTVFSQLSFTCSNPEDAVPCPEAPNFFYLNDNLRLGDPKVAFLDDQDIQRAAPLIQSYGGRLNAGGAPAPPRRG</sequence>
<feature type="chain" id="PRO_5021290678" description="Chitin-binding type-2 domain-containing protein" evidence="1">
    <location>
        <begin position="18"/>
        <end position="161"/>
    </location>
</feature>
<dbReference type="EMBL" id="BGPR01000055">
    <property type="protein sequence ID" value="GBL87678.1"/>
    <property type="molecule type" value="Genomic_DNA"/>
</dbReference>
<dbReference type="PROSITE" id="PS50940">
    <property type="entry name" value="CHIT_BIND_II"/>
    <property type="match status" value="1"/>
</dbReference>
<name>A0A4Y2B6P3_ARAVE</name>
<evidence type="ECO:0000313" key="4">
    <source>
        <dbReference type="Proteomes" id="UP000499080"/>
    </source>
</evidence>
<dbReference type="InterPro" id="IPR052976">
    <property type="entry name" value="Scoloptoxin-like"/>
</dbReference>
<dbReference type="InterPro" id="IPR002557">
    <property type="entry name" value="Chitin-bd_dom"/>
</dbReference>
<organism evidence="3 4">
    <name type="scientific">Araneus ventricosus</name>
    <name type="common">Orbweaver spider</name>
    <name type="synonym">Epeira ventricosa</name>
    <dbReference type="NCBI Taxonomy" id="182803"/>
    <lineage>
        <taxon>Eukaryota</taxon>
        <taxon>Metazoa</taxon>
        <taxon>Ecdysozoa</taxon>
        <taxon>Arthropoda</taxon>
        <taxon>Chelicerata</taxon>
        <taxon>Arachnida</taxon>
        <taxon>Araneae</taxon>
        <taxon>Araneomorphae</taxon>
        <taxon>Entelegynae</taxon>
        <taxon>Araneoidea</taxon>
        <taxon>Araneidae</taxon>
        <taxon>Araneus</taxon>
    </lineage>
</organism>
<dbReference type="Proteomes" id="UP000499080">
    <property type="component" value="Unassembled WGS sequence"/>
</dbReference>